<evidence type="ECO:0000313" key="2">
    <source>
        <dbReference type="EMBL" id="CAD6196516.1"/>
    </source>
</evidence>
<proteinExistence type="predicted"/>
<reference evidence="2" key="1">
    <citation type="submission" date="2020-10" db="EMBL/GenBank/DDBJ databases">
        <authorList>
            <person name="Kikuchi T."/>
        </authorList>
    </citation>
    <scope>NUCLEOTIDE SEQUENCE</scope>
    <source>
        <strain evidence="2">NKZ352</strain>
    </source>
</reference>
<evidence type="ECO:0000313" key="3">
    <source>
        <dbReference type="Proteomes" id="UP000835052"/>
    </source>
</evidence>
<dbReference type="Proteomes" id="UP000835052">
    <property type="component" value="Unassembled WGS sequence"/>
</dbReference>
<sequence>MRKTGKRKTDNGIPCNSGACLGRGNLGRLKELPRRVKKQRSPESSKVVYYYHRRDERLYAPSTLDQQRFRESTNNSSMIP</sequence>
<dbReference type="AlphaFoldDB" id="A0A8S1HQH3"/>
<accession>A0A8S1HQH3</accession>
<organism evidence="2 3">
    <name type="scientific">Caenorhabditis auriculariae</name>
    <dbReference type="NCBI Taxonomy" id="2777116"/>
    <lineage>
        <taxon>Eukaryota</taxon>
        <taxon>Metazoa</taxon>
        <taxon>Ecdysozoa</taxon>
        <taxon>Nematoda</taxon>
        <taxon>Chromadorea</taxon>
        <taxon>Rhabditida</taxon>
        <taxon>Rhabditina</taxon>
        <taxon>Rhabditomorpha</taxon>
        <taxon>Rhabditoidea</taxon>
        <taxon>Rhabditidae</taxon>
        <taxon>Peloderinae</taxon>
        <taxon>Caenorhabditis</taxon>
    </lineage>
</organism>
<gene>
    <name evidence="2" type="ORF">CAUJ_LOCUS12430</name>
</gene>
<feature type="region of interest" description="Disordered" evidence="1">
    <location>
        <begin position="61"/>
        <end position="80"/>
    </location>
</feature>
<dbReference type="EMBL" id="CAJGYM010000074">
    <property type="protein sequence ID" value="CAD6196516.1"/>
    <property type="molecule type" value="Genomic_DNA"/>
</dbReference>
<evidence type="ECO:0000256" key="1">
    <source>
        <dbReference type="SAM" id="MobiDB-lite"/>
    </source>
</evidence>
<keyword evidence="3" id="KW-1185">Reference proteome</keyword>
<protein>
    <submittedName>
        <fullName evidence="2">Uncharacterized protein</fullName>
    </submittedName>
</protein>
<name>A0A8S1HQH3_9PELO</name>
<comment type="caution">
    <text evidence="2">The sequence shown here is derived from an EMBL/GenBank/DDBJ whole genome shotgun (WGS) entry which is preliminary data.</text>
</comment>